<evidence type="ECO:0000256" key="1">
    <source>
        <dbReference type="SAM" id="MobiDB-lite"/>
    </source>
</evidence>
<dbReference type="OrthoDB" id="4350202at2"/>
<keyword evidence="3" id="KW-0732">Signal</keyword>
<feature type="signal peptide" evidence="3">
    <location>
        <begin position="1"/>
        <end position="25"/>
    </location>
</feature>
<feature type="compositionally biased region" description="Polar residues" evidence="1">
    <location>
        <begin position="314"/>
        <end position="330"/>
    </location>
</feature>
<feature type="chain" id="PRO_5005542172" description="Neocarzinostatin family protein" evidence="3">
    <location>
        <begin position="26"/>
        <end position="347"/>
    </location>
</feature>
<dbReference type="SUPFAM" id="SSF49319">
    <property type="entry name" value="Actinoxanthin-like"/>
    <property type="match status" value="1"/>
</dbReference>
<protein>
    <recommendedName>
        <fullName evidence="6">Neocarzinostatin family protein</fullName>
    </recommendedName>
</protein>
<dbReference type="AlphaFoldDB" id="A0A0L0K4F9"/>
<proteinExistence type="predicted"/>
<sequence length="347" mass="36531">MLVRRAAALLAALALCLTVPGTVKAASGPTVQLGKSEAGKGSSVTVSGAGWPAGTLLTLLLCGQSSPSRGVLGGTNSCANADGRAVTTDARGRFSRQLPVVGPPVPCPCVVHVATATGQKAQADAVLKVAGHEEKPLPQESPTGTLRVLTDPQLKGSSGLLTWFGAPPARKLVVTVGNAGTTPVRNPVFQVGTAHGVFAPQWDDHQWDGTLAPGQKARLELPFELSSGAHGDYTVSLRYGGKVLADRPWGVGRPWGVVLFWVLAAIVVPSALFRIGMAIVDKVRPRQHRKRGGVRRLYGRIRRPKPKLKPPPADTTSPTLPWFSPDTQGRLSPPHDDRTTPSRKGTM</sequence>
<evidence type="ECO:0000313" key="4">
    <source>
        <dbReference type="EMBL" id="KND32564.1"/>
    </source>
</evidence>
<feature type="compositionally biased region" description="Basic residues" evidence="1">
    <location>
        <begin position="290"/>
        <end position="308"/>
    </location>
</feature>
<name>A0A0L0K4F9_9ACTN</name>
<evidence type="ECO:0000256" key="3">
    <source>
        <dbReference type="SAM" id="SignalP"/>
    </source>
</evidence>
<evidence type="ECO:0008006" key="6">
    <source>
        <dbReference type="Google" id="ProtNLM"/>
    </source>
</evidence>
<evidence type="ECO:0000313" key="5">
    <source>
        <dbReference type="Proteomes" id="UP000037151"/>
    </source>
</evidence>
<evidence type="ECO:0000256" key="2">
    <source>
        <dbReference type="SAM" id="Phobius"/>
    </source>
</evidence>
<accession>A0A0L0K4F9</accession>
<feature type="region of interest" description="Disordered" evidence="1">
    <location>
        <begin position="290"/>
        <end position="347"/>
    </location>
</feature>
<organism evidence="4 5">
    <name type="scientific">Streptomyces acidiscabies</name>
    <dbReference type="NCBI Taxonomy" id="42234"/>
    <lineage>
        <taxon>Bacteria</taxon>
        <taxon>Bacillati</taxon>
        <taxon>Actinomycetota</taxon>
        <taxon>Actinomycetes</taxon>
        <taxon>Kitasatosporales</taxon>
        <taxon>Streptomycetaceae</taxon>
        <taxon>Streptomyces</taxon>
    </lineage>
</organism>
<dbReference type="Proteomes" id="UP000037151">
    <property type="component" value="Unassembled WGS sequence"/>
</dbReference>
<dbReference type="PATRIC" id="fig|42234.21.peg.4708"/>
<dbReference type="Gene3D" id="2.60.40.230">
    <property type="entry name" value="Neocarzinostatin-like"/>
    <property type="match status" value="1"/>
</dbReference>
<keyword evidence="2" id="KW-1133">Transmembrane helix</keyword>
<dbReference type="RefSeq" id="WP_050372325.1">
    <property type="nucleotide sequence ID" value="NZ_KQ257823.1"/>
</dbReference>
<dbReference type="EMBL" id="JPPY01000134">
    <property type="protein sequence ID" value="KND32564.1"/>
    <property type="molecule type" value="Genomic_DNA"/>
</dbReference>
<feature type="transmembrane region" description="Helical" evidence="2">
    <location>
        <begin position="255"/>
        <end position="280"/>
    </location>
</feature>
<reference evidence="5" key="1">
    <citation type="submission" date="2014-07" db="EMBL/GenBank/DDBJ databases">
        <title>Genome sequencing of plant-pathogenic Streptomyces species.</title>
        <authorList>
            <person name="Harrison J."/>
            <person name="Sapp M."/>
            <person name="Thwaites R."/>
            <person name="Studholme D.J."/>
        </authorList>
    </citation>
    <scope>NUCLEOTIDE SEQUENCE [LARGE SCALE GENOMIC DNA]</scope>
    <source>
        <strain evidence="5">NCPPB 4445</strain>
    </source>
</reference>
<keyword evidence="2" id="KW-0812">Transmembrane</keyword>
<comment type="caution">
    <text evidence="4">The sequence shown here is derived from an EMBL/GenBank/DDBJ whole genome shotgun (WGS) entry which is preliminary data.</text>
</comment>
<gene>
    <name evidence="4" type="ORF">IQ63_22755</name>
</gene>
<dbReference type="InterPro" id="IPR027273">
    <property type="entry name" value="Neocarzinostatin-like"/>
</dbReference>
<keyword evidence="2" id="KW-0472">Membrane</keyword>